<evidence type="ECO:0000256" key="2">
    <source>
        <dbReference type="ARBA" id="ARBA00022448"/>
    </source>
</evidence>
<evidence type="ECO:0000256" key="9">
    <source>
        <dbReference type="ARBA" id="ARBA00023004"/>
    </source>
</evidence>
<accession>A0A2S0MG41</accession>
<feature type="binding site" description="axial binding residue" evidence="12">
    <location>
        <position position="266"/>
    </location>
    <ligand>
        <name>heme c</name>
        <dbReference type="ChEBI" id="CHEBI:61717"/>
        <label>2</label>
    </ligand>
    <ligandPart>
        <name>Fe</name>
        <dbReference type="ChEBI" id="CHEBI:18248"/>
    </ligandPart>
</feature>
<gene>
    <name evidence="16" type="ORF">C6570_11945</name>
</gene>
<evidence type="ECO:0000256" key="13">
    <source>
        <dbReference type="SAM" id="MobiDB-lite"/>
    </source>
</evidence>
<feature type="binding site" description="covalent" evidence="11">
    <location>
        <position position="110"/>
    </location>
    <ligand>
        <name>heme c</name>
        <dbReference type="ChEBI" id="CHEBI:61717"/>
        <label>1</label>
    </ligand>
</feature>
<evidence type="ECO:0000259" key="15">
    <source>
        <dbReference type="PROSITE" id="PS51007"/>
    </source>
</evidence>
<keyword evidence="4 11" id="KW-0349">Heme</keyword>
<dbReference type="SUPFAM" id="SSF46626">
    <property type="entry name" value="Cytochrome c"/>
    <property type="match status" value="3"/>
</dbReference>
<dbReference type="InterPro" id="IPR008168">
    <property type="entry name" value="Cyt_C_IC"/>
</dbReference>
<evidence type="ECO:0000256" key="11">
    <source>
        <dbReference type="PIRSR" id="PIRSR000018-50"/>
    </source>
</evidence>
<dbReference type="PIRSF" id="PIRSF000018">
    <property type="entry name" value="Mb_ADH_cyt_c"/>
    <property type="match status" value="1"/>
</dbReference>
<dbReference type="PRINTS" id="PR00605">
    <property type="entry name" value="CYTCHROMECIC"/>
</dbReference>
<feature type="binding site" description="covalent" evidence="11">
    <location>
        <position position="113"/>
    </location>
    <ligand>
        <name>heme c</name>
        <dbReference type="ChEBI" id="CHEBI:61717"/>
        <label>1</label>
    </ligand>
</feature>
<protein>
    <submittedName>
        <fullName evidence="16">Alcohol dehydrogenase</fullName>
    </submittedName>
</protein>
<evidence type="ECO:0000256" key="5">
    <source>
        <dbReference type="ARBA" id="ARBA00022723"/>
    </source>
</evidence>
<dbReference type="OrthoDB" id="9809720at2"/>
<dbReference type="InterPro" id="IPR009056">
    <property type="entry name" value="Cyt_c-like_dom"/>
</dbReference>
<dbReference type="GO" id="GO:0005886">
    <property type="term" value="C:plasma membrane"/>
    <property type="evidence" value="ECO:0007669"/>
    <property type="project" value="UniProtKB-SubCell"/>
</dbReference>
<feature type="binding site" description="covalent" evidence="11">
    <location>
        <position position="398"/>
    </location>
    <ligand>
        <name>heme c</name>
        <dbReference type="ChEBI" id="CHEBI:61717"/>
        <label>3</label>
    </ligand>
</feature>
<evidence type="ECO:0000256" key="14">
    <source>
        <dbReference type="SAM" id="Phobius"/>
    </source>
</evidence>
<feature type="compositionally biased region" description="Basic residues" evidence="13">
    <location>
        <begin position="21"/>
        <end position="31"/>
    </location>
</feature>
<feature type="binding site" description="axial binding residue" evidence="12">
    <location>
        <position position="114"/>
    </location>
    <ligand>
        <name>heme c</name>
        <dbReference type="ChEBI" id="CHEBI:61717"/>
        <label>1</label>
    </ligand>
    <ligandPart>
        <name>Fe</name>
        <dbReference type="ChEBI" id="CHEBI:18248"/>
    </ligandPart>
</feature>
<dbReference type="Proteomes" id="UP000239709">
    <property type="component" value="Chromosome"/>
</dbReference>
<dbReference type="KEGG" id="otk:C6570_11945"/>
<dbReference type="GO" id="GO:0005506">
    <property type="term" value="F:iron ion binding"/>
    <property type="evidence" value="ECO:0007669"/>
    <property type="project" value="InterPro"/>
</dbReference>
<evidence type="ECO:0000256" key="1">
    <source>
        <dbReference type="ARBA" id="ARBA00004236"/>
    </source>
</evidence>
<sequence length="499" mass="52416">MTDQRSPSSAAEAVHLTHPPAHQKRARSRSRAGVRAGAALLSLGFLGYGGWALGQINTAAQATPAKAATALKGPQAMVTAAPHNAPPPLPANIGTDPVVRGAYLARAGDCVACHTAPRGKPFAGGLPMPTPLGAVYSTNITPDATTGIGGYSFEDFDQAVRHGYAKGKGRLYPAMPFPSYARISENDMRDLYAYFTQGVQPVQLAVPDNDIPWPLSMRWPLGIWSALFAPNPAKVQATADQAAPTADPLVRGAYLVDGLGHCGTCHTPRASLTMQEKGLTGSDPLFLAGGAVLDGWQAKNLRGDDADGLGRWSAPDIAALLKTGRNPHTAVFGGMRDVVDHSTQYLSDGDLNAIAAYLKSLSPAKPGGPAYRYDDATAQALWRGDVRQPGAATYLDSCAACHRSDGKGYGEVFPALAGNSVVLTHDPHNVIAVILRGHQVPATRTRPSTFSMPSLAWRLSDQEVADVATFVRAGWGNQAPAVTAATVAEVRKTGEHESK</sequence>
<evidence type="ECO:0000256" key="10">
    <source>
        <dbReference type="ARBA" id="ARBA00023136"/>
    </source>
</evidence>
<feature type="domain" description="Cytochrome c" evidence="15">
    <location>
        <begin position="96"/>
        <end position="199"/>
    </location>
</feature>
<dbReference type="GO" id="GO:0016614">
    <property type="term" value="F:oxidoreductase activity, acting on CH-OH group of donors"/>
    <property type="evidence" value="ECO:0007669"/>
    <property type="project" value="InterPro"/>
</dbReference>
<feature type="binding site" description="covalent" evidence="11">
    <location>
        <position position="265"/>
    </location>
    <ligand>
        <name>heme c</name>
        <dbReference type="ChEBI" id="CHEBI:61717"/>
        <label>2</label>
    </ligand>
</feature>
<dbReference type="InterPro" id="IPR036909">
    <property type="entry name" value="Cyt_c-like_dom_sf"/>
</dbReference>
<feature type="binding site" description="covalent" evidence="11">
    <location>
        <position position="401"/>
    </location>
    <ligand>
        <name>heme c</name>
        <dbReference type="ChEBI" id="CHEBI:61717"/>
        <label>3</label>
    </ligand>
</feature>
<keyword evidence="7" id="KW-0677">Repeat</keyword>
<dbReference type="GO" id="GO:0020037">
    <property type="term" value="F:heme binding"/>
    <property type="evidence" value="ECO:0007669"/>
    <property type="project" value="InterPro"/>
</dbReference>
<evidence type="ECO:0000256" key="4">
    <source>
        <dbReference type="ARBA" id="ARBA00022617"/>
    </source>
</evidence>
<keyword evidence="9 12" id="KW-0408">Iron</keyword>
<dbReference type="InterPro" id="IPR051459">
    <property type="entry name" value="Cytochrome_c-type_DH"/>
</dbReference>
<keyword evidence="2" id="KW-0813">Transport</keyword>
<evidence type="ECO:0000313" key="16">
    <source>
        <dbReference type="EMBL" id="AVO34865.1"/>
    </source>
</evidence>
<comment type="cofactor">
    <cofactor evidence="11">
        <name>heme c</name>
        <dbReference type="ChEBI" id="CHEBI:61717"/>
    </cofactor>
    <text evidence="11">Binds 3 heme c groups covalently per subunit.</text>
</comment>
<evidence type="ECO:0000256" key="12">
    <source>
        <dbReference type="PIRSR" id="PIRSR000018-51"/>
    </source>
</evidence>
<evidence type="ECO:0000256" key="3">
    <source>
        <dbReference type="ARBA" id="ARBA00022475"/>
    </source>
</evidence>
<name>A0A2S0MG41_9BURK</name>
<keyword evidence="10 14" id="KW-0472">Membrane</keyword>
<feature type="transmembrane region" description="Helical" evidence="14">
    <location>
        <begin position="32"/>
        <end position="53"/>
    </location>
</feature>
<evidence type="ECO:0000256" key="6">
    <source>
        <dbReference type="ARBA" id="ARBA00022729"/>
    </source>
</evidence>
<keyword evidence="6" id="KW-0732">Signal</keyword>
<comment type="subcellular location">
    <subcellularLocation>
        <location evidence="1">Cell membrane</location>
    </subcellularLocation>
</comment>
<dbReference type="PANTHER" id="PTHR35008:SF8">
    <property type="entry name" value="ALCOHOL DEHYDROGENASE CYTOCHROME C SUBUNIT"/>
    <property type="match status" value="1"/>
</dbReference>
<dbReference type="PROSITE" id="PS51007">
    <property type="entry name" value="CYTC"/>
    <property type="match status" value="3"/>
</dbReference>
<evidence type="ECO:0000313" key="17">
    <source>
        <dbReference type="Proteomes" id="UP000239709"/>
    </source>
</evidence>
<evidence type="ECO:0000256" key="7">
    <source>
        <dbReference type="ARBA" id="ARBA00022737"/>
    </source>
</evidence>
<keyword evidence="14" id="KW-0812">Transmembrane</keyword>
<dbReference type="GO" id="GO:0009055">
    <property type="term" value="F:electron transfer activity"/>
    <property type="evidence" value="ECO:0007669"/>
    <property type="project" value="InterPro"/>
</dbReference>
<keyword evidence="5 12" id="KW-0479">Metal-binding</keyword>
<evidence type="ECO:0000256" key="8">
    <source>
        <dbReference type="ARBA" id="ARBA00022982"/>
    </source>
</evidence>
<keyword evidence="14" id="KW-1133">Transmembrane helix</keyword>
<dbReference type="AlphaFoldDB" id="A0A2S0MG41"/>
<organism evidence="16 17">
    <name type="scientific">Ottowia oryzae</name>
    <dbReference type="NCBI Taxonomy" id="2109914"/>
    <lineage>
        <taxon>Bacteria</taxon>
        <taxon>Pseudomonadati</taxon>
        <taxon>Pseudomonadota</taxon>
        <taxon>Betaproteobacteria</taxon>
        <taxon>Burkholderiales</taxon>
        <taxon>Comamonadaceae</taxon>
        <taxon>Ottowia</taxon>
    </lineage>
</organism>
<reference evidence="16 17" key="1">
    <citation type="submission" date="2018-03" db="EMBL/GenBank/DDBJ databases">
        <title>Genome sequencing of Ottowia sp.</title>
        <authorList>
            <person name="Kim S.-J."/>
            <person name="Heo J."/>
            <person name="Kwon S.-W."/>
        </authorList>
    </citation>
    <scope>NUCLEOTIDE SEQUENCE [LARGE SCALE GENOMIC DNA]</scope>
    <source>
        <strain evidence="16 17">KADR8-3</strain>
    </source>
</reference>
<keyword evidence="17" id="KW-1185">Reference proteome</keyword>
<proteinExistence type="predicted"/>
<dbReference type="PANTHER" id="PTHR35008">
    <property type="entry name" value="BLL4482 PROTEIN-RELATED"/>
    <property type="match status" value="1"/>
</dbReference>
<keyword evidence="8" id="KW-0249">Electron transport</keyword>
<feature type="region of interest" description="Disordered" evidence="13">
    <location>
        <begin position="1"/>
        <end position="31"/>
    </location>
</feature>
<feature type="binding site" description="axial binding residue" evidence="12">
    <location>
        <position position="402"/>
    </location>
    <ligand>
        <name>heme c</name>
        <dbReference type="ChEBI" id="CHEBI:61717"/>
        <label>3</label>
    </ligand>
    <ligandPart>
        <name>Fe</name>
        <dbReference type="ChEBI" id="CHEBI:18248"/>
    </ligandPart>
</feature>
<keyword evidence="3" id="KW-1003">Cell membrane</keyword>
<dbReference type="RefSeq" id="WP_106703415.1">
    <property type="nucleotide sequence ID" value="NZ_CP027666.1"/>
</dbReference>
<feature type="domain" description="Cytochrome c" evidence="15">
    <location>
        <begin position="247"/>
        <end position="362"/>
    </location>
</feature>
<dbReference type="Pfam" id="PF00034">
    <property type="entry name" value="Cytochrom_C"/>
    <property type="match status" value="1"/>
</dbReference>
<dbReference type="InterPro" id="IPR014353">
    <property type="entry name" value="Membr-bd_ADH_cyt_c"/>
</dbReference>
<feature type="binding site" description="covalent" evidence="11">
    <location>
        <position position="262"/>
    </location>
    <ligand>
        <name>heme c</name>
        <dbReference type="ChEBI" id="CHEBI:61717"/>
        <label>2</label>
    </ligand>
</feature>
<dbReference type="Gene3D" id="1.10.760.10">
    <property type="entry name" value="Cytochrome c-like domain"/>
    <property type="match status" value="3"/>
</dbReference>
<feature type="domain" description="Cytochrome c" evidence="15">
    <location>
        <begin position="385"/>
        <end position="475"/>
    </location>
</feature>
<dbReference type="EMBL" id="CP027666">
    <property type="protein sequence ID" value="AVO34865.1"/>
    <property type="molecule type" value="Genomic_DNA"/>
</dbReference>